<protein>
    <submittedName>
        <fullName evidence="2">Uncharacterized protein</fullName>
    </submittedName>
</protein>
<organism evidence="2 3">
    <name type="scientific">Metarhizium rileyi (strain RCEF 4871)</name>
    <name type="common">Nomuraea rileyi</name>
    <dbReference type="NCBI Taxonomy" id="1649241"/>
    <lineage>
        <taxon>Eukaryota</taxon>
        <taxon>Fungi</taxon>
        <taxon>Dikarya</taxon>
        <taxon>Ascomycota</taxon>
        <taxon>Pezizomycotina</taxon>
        <taxon>Sordariomycetes</taxon>
        <taxon>Hypocreomycetidae</taxon>
        <taxon>Hypocreales</taxon>
        <taxon>Clavicipitaceae</taxon>
        <taxon>Metarhizium</taxon>
    </lineage>
</organism>
<evidence type="ECO:0000313" key="2">
    <source>
        <dbReference type="EMBL" id="TWU70640.1"/>
    </source>
</evidence>
<evidence type="ECO:0000313" key="3">
    <source>
        <dbReference type="Proteomes" id="UP000317257"/>
    </source>
</evidence>
<accession>A0A5C6FYJ3</accession>
<dbReference type="AlphaFoldDB" id="A0A5C6FYJ3"/>
<sequence>MVLSRPTTLLRSYKPSSHETYLKNGGDIDDAVVQSGAFPAEYGVYPNLETAIEPAREAPSSMLSEKPSNVPLPPLPDKKRQTLGLKRKTFPIVLGISNNFVVAAVGGSCCGRSRFFEI</sequence>
<dbReference type="Proteomes" id="UP000317257">
    <property type="component" value="Unassembled WGS sequence"/>
</dbReference>
<reference evidence="3" key="1">
    <citation type="submission" date="2018-12" db="EMBL/GenBank/DDBJ databases">
        <title>The complete genome of Metarhizium rileyi, a key fungal pathogen of Lepidoptera.</title>
        <authorList>
            <person name="Binneck E."/>
            <person name="Lastra C.C.L."/>
            <person name="Sosa-Gomez D.R."/>
        </authorList>
    </citation>
    <scope>NUCLEOTIDE SEQUENCE [LARGE SCALE GENOMIC DNA]</scope>
    <source>
        <strain evidence="3">Cep018-CH2</strain>
    </source>
</reference>
<comment type="caution">
    <text evidence="2">The sequence shown here is derived from an EMBL/GenBank/DDBJ whole genome shotgun (WGS) entry which is preliminary data.</text>
</comment>
<proteinExistence type="predicted"/>
<name>A0A5C6FYJ3_METRR</name>
<feature type="region of interest" description="Disordered" evidence="1">
    <location>
        <begin position="56"/>
        <end position="80"/>
    </location>
</feature>
<dbReference type="EMBL" id="SBHS01000068">
    <property type="protein sequence ID" value="TWU70640.1"/>
    <property type="molecule type" value="Genomic_DNA"/>
</dbReference>
<evidence type="ECO:0000256" key="1">
    <source>
        <dbReference type="SAM" id="MobiDB-lite"/>
    </source>
</evidence>
<gene>
    <name evidence="2" type="ORF">ED733_000574</name>
</gene>